<feature type="modified residue" description="4-aspartylphosphate" evidence="17">
    <location>
        <position position="837"/>
    </location>
</feature>
<keyword evidence="6" id="KW-0004">4Fe-4S</keyword>
<keyword evidence="9" id="KW-0808">Transferase</keyword>
<comment type="subcellular location">
    <subcellularLocation>
        <location evidence="3">Cytoplasm</location>
    </subcellularLocation>
</comment>
<evidence type="ECO:0000256" key="14">
    <source>
        <dbReference type="ARBA" id="ARBA00023014"/>
    </source>
</evidence>
<dbReference type="EC" id="2.7.13.3" evidence="4"/>
<dbReference type="PROSITE" id="PS50112">
    <property type="entry name" value="PAS"/>
    <property type="match status" value="3"/>
</dbReference>
<dbReference type="InterPro" id="IPR001789">
    <property type="entry name" value="Sig_transdc_resp-reg_receiver"/>
</dbReference>
<comment type="catalytic activity">
    <reaction evidence="1">
        <text>ATP + protein L-histidine = ADP + protein N-phospho-L-histidine.</text>
        <dbReference type="EC" id="2.7.13.3"/>
    </reaction>
</comment>
<dbReference type="InterPro" id="IPR050482">
    <property type="entry name" value="Sensor_HK_TwoCompSys"/>
</dbReference>
<dbReference type="InterPro" id="IPR011006">
    <property type="entry name" value="CheY-like_superfamily"/>
</dbReference>
<keyword evidence="10" id="KW-0479">Metal-binding</keyword>
<accession>A0A6G8PUN5</accession>
<evidence type="ECO:0000256" key="16">
    <source>
        <dbReference type="ARBA" id="ARBA00030800"/>
    </source>
</evidence>
<dbReference type="PROSITE" id="PS50043">
    <property type="entry name" value="HTH_LUXR_2"/>
    <property type="match status" value="1"/>
</dbReference>
<dbReference type="PROSITE" id="PS50110">
    <property type="entry name" value="RESPONSE_REGULATORY"/>
    <property type="match status" value="1"/>
</dbReference>
<dbReference type="CDD" id="cd00130">
    <property type="entry name" value="PAS"/>
    <property type="match status" value="3"/>
</dbReference>
<dbReference type="Gene3D" id="3.40.50.2300">
    <property type="match status" value="1"/>
</dbReference>
<feature type="domain" description="PAS" evidence="21">
    <location>
        <begin position="153"/>
        <end position="194"/>
    </location>
</feature>
<dbReference type="SUPFAM" id="SSF55781">
    <property type="entry name" value="GAF domain-like"/>
    <property type="match status" value="1"/>
</dbReference>
<evidence type="ECO:0000256" key="3">
    <source>
        <dbReference type="ARBA" id="ARBA00004496"/>
    </source>
</evidence>
<evidence type="ECO:0000259" key="20">
    <source>
        <dbReference type="PROSITE" id="PS50110"/>
    </source>
</evidence>
<dbReference type="InterPro" id="IPR011712">
    <property type="entry name" value="Sig_transdc_His_kin_sub3_dim/P"/>
</dbReference>
<protein>
    <recommendedName>
        <fullName evidence="5">Oxygen sensor histidine kinase NreB</fullName>
        <ecNumber evidence="4">2.7.13.3</ecNumber>
    </recommendedName>
    <alternativeName>
        <fullName evidence="16">Nitrogen regulation protein B</fullName>
    </alternativeName>
</protein>
<dbReference type="AlphaFoldDB" id="A0A6G8PUN5"/>
<dbReference type="Gene3D" id="3.30.565.10">
    <property type="entry name" value="Histidine kinase-like ATPase, C-terminal domain"/>
    <property type="match status" value="1"/>
</dbReference>
<dbReference type="NCBIfam" id="TIGR00229">
    <property type="entry name" value="sensory_box"/>
    <property type="match status" value="3"/>
</dbReference>
<dbReference type="Gene3D" id="3.30.450.40">
    <property type="match status" value="1"/>
</dbReference>
<dbReference type="SMART" id="SM00086">
    <property type="entry name" value="PAC"/>
    <property type="match status" value="3"/>
</dbReference>
<feature type="domain" description="Histidine kinase" evidence="19">
    <location>
        <begin position="594"/>
        <end position="777"/>
    </location>
</feature>
<dbReference type="InterPro" id="IPR000014">
    <property type="entry name" value="PAS"/>
</dbReference>
<sequence>MPASRSVSGRGGLPLVAGNGGNPGLRLAELAASASRHGILVTDPNLPDNPIVYANPAFEKVTGYAPGKILGRNCRFLQNGDTDQADLEAVRAAVREGRECRVVLRNYKEDGTPFWNDLSISPVHDEDGRLIFFVGVQEDVTERKQMADALREAEERYHSIFESSVEGIFQTSVDGRILAANPAMARIFGYESPEEMIEAVTNVGEQLYEDPAGRRELLRLLEERGSVSGFETRVRRRDGGAVWISTSAHALYEGGRMVGIQGTVEDITERRLAEEALREQTETLEKLNRVGQMLSSELDGQKLAQVVTDEATRLTGASFGAFLNVVGGGDSYTLHAVSGLSREAFAKLHVARSARVFGPALSSGEVVRSDDVRAEGGYGDAPAFWGAAEGVPVASYLAVPVVSRSGEVLGGLFFGHPEPGVFGEHEEGIATALAAQAAVAMDNARLFESVRENEERYRVLYEDNPSMYLTLDEGGTVLSVNRFGAEQLGYEPDELVGRRMQDLFHEDDEEILTRNLSACLKNPNSLCVWEARKMRKDGSVLWVEERANAVRTAGGGRIVLVVCEDITERKRAEEALREVREAERARIARDIHDEALQDIVHALQQIELRKALAREGTNTAELDEVSAALKRSVEGLRGAIYDLRLEGHHEQTFPEMLSSLAKMNRRRAPGQEIEASVGADLPLDKDGQVELLRIIQEALTNARRHSKARTVSVTVEASNNTLRAEVSDDGVGFHAEEALGMGVRNMRERARTLGGDLEVESRPGEGTTVRFEMPLGDDDAEENVARILLVEDHASFRQAIASVLDRAPEFEVVGQAGSLAEARERLGAEPVDVALVDLGLPDGYGGELIKELRDANPDAQALVLSASLDRSEIARAVEYGAAGVMHKTVGMSEVVEAVRRLRAGETLLPLSEIVELLRFAGTRRKEEHEARHALSQLTPREREVLQALAEGLDGREIAERLRISVTTERNHMARILAKLGVHSRLQALVFALRYGAVEIG</sequence>
<dbReference type="InterPro" id="IPR001610">
    <property type="entry name" value="PAC"/>
</dbReference>
<dbReference type="SMART" id="SM00448">
    <property type="entry name" value="REC"/>
    <property type="match status" value="1"/>
</dbReference>
<dbReference type="SUPFAM" id="SSF52172">
    <property type="entry name" value="CheY-like"/>
    <property type="match status" value="1"/>
</dbReference>
<evidence type="ECO:0000256" key="5">
    <source>
        <dbReference type="ARBA" id="ARBA00017322"/>
    </source>
</evidence>
<evidence type="ECO:0000256" key="8">
    <source>
        <dbReference type="ARBA" id="ARBA00022553"/>
    </source>
</evidence>
<dbReference type="InterPro" id="IPR005467">
    <property type="entry name" value="His_kinase_dom"/>
</dbReference>
<evidence type="ECO:0000256" key="15">
    <source>
        <dbReference type="ARBA" id="ARBA00024827"/>
    </source>
</evidence>
<proteinExistence type="predicted"/>
<feature type="domain" description="PAS" evidence="21">
    <location>
        <begin position="453"/>
        <end position="523"/>
    </location>
</feature>
<dbReference type="PROSITE" id="PS50109">
    <property type="entry name" value="HIS_KIN"/>
    <property type="match status" value="1"/>
</dbReference>
<evidence type="ECO:0000259" key="21">
    <source>
        <dbReference type="PROSITE" id="PS50112"/>
    </source>
</evidence>
<feature type="domain" description="PAC" evidence="22">
    <location>
        <begin position="228"/>
        <end position="279"/>
    </location>
</feature>
<dbReference type="InterPro" id="IPR003594">
    <property type="entry name" value="HATPase_dom"/>
</dbReference>
<dbReference type="Pfam" id="PF00989">
    <property type="entry name" value="PAS"/>
    <property type="match status" value="2"/>
</dbReference>
<feature type="domain" description="PAC" evidence="22">
    <location>
        <begin position="98"/>
        <end position="152"/>
    </location>
</feature>
<keyword evidence="12" id="KW-0408">Iron</keyword>
<dbReference type="PROSITE" id="PS50113">
    <property type="entry name" value="PAC"/>
    <property type="match status" value="3"/>
</dbReference>
<evidence type="ECO:0000256" key="7">
    <source>
        <dbReference type="ARBA" id="ARBA00022490"/>
    </source>
</evidence>
<evidence type="ECO:0000259" key="22">
    <source>
        <dbReference type="PROSITE" id="PS50113"/>
    </source>
</evidence>
<dbReference type="InterPro" id="IPR035965">
    <property type="entry name" value="PAS-like_dom_sf"/>
</dbReference>
<dbReference type="Gene3D" id="3.30.450.20">
    <property type="entry name" value="PAS domain"/>
    <property type="match status" value="3"/>
</dbReference>
<keyword evidence="8 17" id="KW-0597">Phosphoprotein</keyword>
<dbReference type="SMART" id="SM00387">
    <property type="entry name" value="HATPase_c"/>
    <property type="match status" value="1"/>
</dbReference>
<evidence type="ECO:0000256" key="12">
    <source>
        <dbReference type="ARBA" id="ARBA00023004"/>
    </source>
</evidence>
<evidence type="ECO:0000256" key="13">
    <source>
        <dbReference type="ARBA" id="ARBA00023012"/>
    </source>
</evidence>
<organism evidence="23 24">
    <name type="scientific">Rubrobacter marinus</name>
    <dbReference type="NCBI Taxonomy" id="2653852"/>
    <lineage>
        <taxon>Bacteria</taxon>
        <taxon>Bacillati</taxon>
        <taxon>Actinomycetota</taxon>
        <taxon>Rubrobacteria</taxon>
        <taxon>Rubrobacterales</taxon>
        <taxon>Rubrobacteraceae</taxon>
        <taxon>Rubrobacter</taxon>
    </lineage>
</organism>
<evidence type="ECO:0000256" key="17">
    <source>
        <dbReference type="PROSITE-ProRule" id="PRU00169"/>
    </source>
</evidence>
<dbReference type="SUPFAM" id="SSF55874">
    <property type="entry name" value="ATPase domain of HSP90 chaperone/DNA topoisomerase II/histidine kinase"/>
    <property type="match status" value="1"/>
</dbReference>
<dbReference type="GO" id="GO:0006355">
    <property type="term" value="P:regulation of DNA-templated transcription"/>
    <property type="evidence" value="ECO:0007669"/>
    <property type="project" value="InterPro"/>
</dbReference>
<dbReference type="Pfam" id="PF00196">
    <property type="entry name" value="GerE"/>
    <property type="match status" value="1"/>
</dbReference>
<dbReference type="PANTHER" id="PTHR24421">
    <property type="entry name" value="NITRATE/NITRITE SENSOR PROTEIN NARX-RELATED"/>
    <property type="match status" value="1"/>
</dbReference>
<evidence type="ECO:0000256" key="6">
    <source>
        <dbReference type="ARBA" id="ARBA00022485"/>
    </source>
</evidence>
<feature type="domain" description="PAC" evidence="22">
    <location>
        <begin position="527"/>
        <end position="578"/>
    </location>
</feature>
<dbReference type="InterPro" id="IPR029016">
    <property type="entry name" value="GAF-like_dom_sf"/>
</dbReference>
<gene>
    <name evidence="23" type="ORF">GBA65_03880</name>
</gene>
<evidence type="ECO:0000256" key="10">
    <source>
        <dbReference type="ARBA" id="ARBA00022723"/>
    </source>
</evidence>
<evidence type="ECO:0000259" key="19">
    <source>
        <dbReference type="PROSITE" id="PS50109"/>
    </source>
</evidence>
<dbReference type="InterPro" id="IPR004358">
    <property type="entry name" value="Sig_transdc_His_kin-like_C"/>
</dbReference>
<evidence type="ECO:0000256" key="2">
    <source>
        <dbReference type="ARBA" id="ARBA00001966"/>
    </source>
</evidence>
<dbReference type="GO" id="GO:0005737">
    <property type="term" value="C:cytoplasm"/>
    <property type="evidence" value="ECO:0007669"/>
    <property type="project" value="UniProtKB-SubCell"/>
</dbReference>
<dbReference type="CDD" id="cd17535">
    <property type="entry name" value="REC_NarL-like"/>
    <property type="match status" value="1"/>
</dbReference>
<dbReference type="Pfam" id="PF13185">
    <property type="entry name" value="GAF_2"/>
    <property type="match status" value="1"/>
</dbReference>
<dbReference type="EMBL" id="CP045121">
    <property type="protein sequence ID" value="QIN77796.1"/>
    <property type="molecule type" value="Genomic_DNA"/>
</dbReference>
<dbReference type="GO" id="GO:0046872">
    <property type="term" value="F:metal ion binding"/>
    <property type="evidence" value="ECO:0007669"/>
    <property type="project" value="UniProtKB-KW"/>
</dbReference>
<evidence type="ECO:0000256" key="4">
    <source>
        <dbReference type="ARBA" id="ARBA00012438"/>
    </source>
</evidence>
<keyword evidence="13" id="KW-0902">Two-component regulatory system</keyword>
<feature type="domain" description="HTH luxR-type" evidence="18">
    <location>
        <begin position="930"/>
        <end position="995"/>
    </location>
</feature>
<dbReference type="GO" id="GO:0051539">
    <property type="term" value="F:4 iron, 4 sulfur cluster binding"/>
    <property type="evidence" value="ECO:0007669"/>
    <property type="project" value="UniProtKB-KW"/>
</dbReference>
<dbReference type="CDD" id="cd16917">
    <property type="entry name" value="HATPase_UhpB-NarQ-NarX-like"/>
    <property type="match status" value="1"/>
</dbReference>
<dbReference type="GO" id="GO:0046983">
    <property type="term" value="F:protein dimerization activity"/>
    <property type="evidence" value="ECO:0007669"/>
    <property type="project" value="InterPro"/>
</dbReference>
<dbReference type="PRINTS" id="PR00344">
    <property type="entry name" value="BCTRLSENSOR"/>
</dbReference>
<keyword evidence="11" id="KW-0418">Kinase</keyword>
<dbReference type="InterPro" id="IPR003018">
    <property type="entry name" value="GAF"/>
</dbReference>
<dbReference type="Proteomes" id="UP000502706">
    <property type="component" value="Chromosome"/>
</dbReference>
<keyword evidence="14" id="KW-0411">Iron-sulfur</keyword>
<evidence type="ECO:0000256" key="9">
    <source>
        <dbReference type="ARBA" id="ARBA00022679"/>
    </source>
</evidence>
<dbReference type="GO" id="GO:0016020">
    <property type="term" value="C:membrane"/>
    <property type="evidence" value="ECO:0007669"/>
    <property type="project" value="InterPro"/>
</dbReference>
<dbReference type="Pfam" id="PF02518">
    <property type="entry name" value="HATPase_c"/>
    <property type="match status" value="1"/>
</dbReference>
<dbReference type="InterPro" id="IPR036890">
    <property type="entry name" value="HATPase_C_sf"/>
</dbReference>
<evidence type="ECO:0000313" key="23">
    <source>
        <dbReference type="EMBL" id="QIN77796.1"/>
    </source>
</evidence>
<keyword evidence="24" id="KW-1185">Reference proteome</keyword>
<dbReference type="Pfam" id="PF13426">
    <property type="entry name" value="PAS_9"/>
    <property type="match status" value="1"/>
</dbReference>
<dbReference type="InterPro" id="IPR000700">
    <property type="entry name" value="PAS-assoc_C"/>
</dbReference>
<reference evidence="23 24" key="1">
    <citation type="submission" date="2019-10" db="EMBL/GenBank/DDBJ databases">
        <title>Rubrobacter sp nov SCSIO 52915 isolated from a deep-sea sediment in the South China Sea.</title>
        <authorList>
            <person name="Chen R.W."/>
        </authorList>
    </citation>
    <scope>NUCLEOTIDE SEQUENCE [LARGE SCALE GENOMIC DNA]</scope>
    <source>
        <strain evidence="23 24">SCSIO 52915</strain>
    </source>
</reference>
<dbReference type="InterPro" id="IPR013767">
    <property type="entry name" value="PAS_fold"/>
</dbReference>
<evidence type="ECO:0000256" key="1">
    <source>
        <dbReference type="ARBA" id="ARBA00000085"/>
    </source>
</evidence>
<feature type="domain" description="Response regulatory" evidence="20">
    <location>
        <begin position="786"/>
        <end position="902"/>
    </location>
</feature>
<name>A0A6G8PUN5_9ACTN</name>
<feature type="domain" description="PAS" evidence="21">
    <location>
        <begin position="39"/>
        <end position="97"/>
    </location>
</feature>
<dbReference type="Pfam" id="PF07730">
    <property type="entry name" value="HisKA_3"/>
    <property type="match status" value="1"/>
</dbReference>
<dbReference type="InterPro" id="IPR000792">
    <property type="entry name" value="Tscrpt_reg_LuxR_C"/>
</dbReference>
<dbReference type="GO" id="GO:0000155">
    <property type="term" value="F:phosphorelay sensor kinase activity"/>
    <property type="evidence" value="ECO:0007669"/>
    <property type="project" value="InterPro"/>
</dbReference>
<evidence type="ECO:0000256" key="11">
    <source>
        <dbReference type="ARBA" id="ARBA00022777"/>
    </source>
</evidence>
<dbReference type="InterPro" id="IPR058245">
    <property type="entry name" value="NreC/VraR/RcsB-like_REC"/>
</dbReference>
<dbReference type="SMART" id="SM00421">
    <property type="entry name" value="HTH_LUXR"/>
    <property type="match status" value="1"/>
</dbReference>
<dbReference type="PRINTS" id="PR00038">
    <property type="entry name" value="HTHLUXR"/>
</dbReference>
<comment type="cofactor">
    <cofactor evidence="2">
        <name>[4Fe-4S] cluster</name>
        <dbReference type="ChEBI" id="CHEBI:49883"/>
    </cofactor>
</comment>
<keyword evidence="7" id="KW-0963">Cytoplasm</keyword>
<dbReference type="SMART" id="SM00091">
    <property type="entry name" value="PAS"/>
    <property type="match status" value="3"/>
</dbReference>
<dbReference type="CDD" id="cd06170">
    <property type="entry name" value="LuxR_C_like"/>
    <property type="match status" value="1"/>
</dbReference>
<evidence type="ECO:0000259" key="18">
    <source>
        <dbReference type="PROSITE" id="PS50043"/>
    </source>
</evidence>
<dbReference type="Pfam" id="PF00072">
    <property type="entry name" value="Response_reg"/>
    <property type="match status" value="1"/>
</dbReference>
<dbReference type="KEGG" id="rmar:GBA65_03880"/>
<dbReference type="SMART" id="SM00065">
    <property type="entry name" value="GAF"/>
    <property type="match status" value="1"/>
</dbReference>
<comment type="function">
    <text evidence="15">Member of the two-component regulatory system NreB/NreC involved in the control of dissimilatory nitrate/nitrite reduction in response to oxygen. NreB functions as a direct oxygen sensor histidine kinase which is autophosphorylated, in the absence of oxygen, probably at the conserved histidine residue, and transfers its phosphate group probably to a conserved aspartate residue of NreC. NreB/NreC activates the expression of the nitrate (narGHJI) and nitrite (nir) reductase operons, as well as the putative nitrate transporter gene narT.</text>
</comment>
<evidence type="ECO:0000313" key="24">
    <source>
        <dbReference type="Proteomes" id="UP000502706"/>
    </source>
</evidence>
<dbReference type="SUPFAM" id="SSF55785">
    <property type="entry name" value="PYP-like sensor domain (PAS domain)"/>
    <property type="match status" value="3"/>
</dbReference>